<comment type="similarity">
    <text evidence="2 7">Belongs to the MIP/aquaporin (TC 1.A.8) family.</text>
</comment>
<evidence type="ECO:0000256" key="1">
    <source>
        <dbReference type="ARBA" id="ARBA00004141"/>
    </source>
</evidence>
<dbReference type="PRINTS" id="PR00783">
    <property type="entry name" value="MINTRINSICP"/>
</dbReference>
<evidence type="ECO:0000313" key="9">
    <source>
        <dbReference type="EMBL" id="CAD8898158.1"/>
    </source>
</evidence>
<keyword evidence="6 8" id="KW-0472">Membrane</keyword>
<feature type="transmembrane region" description="Helical" evidence="8">
    <location>
        <begin position="185"/>
        <end position="207"/>
    </location>
</feature>
<dbReference type="EMBL" id="HBFR01034762">
    <property type="protein sequence ID" value="CAD8898158.1"/>
    <property type="molecule type" value="Transcribed_RNA"/>
</dbReference>
<feature type="transmembrane region" description="Helical" evidence="8">
    <location>
        <begin position="115"/>
        <end position="135"/>
    </location>
</feature>
<dbReference type="Gene3D" id="1.20.1080.10">
    <property type="entry name" value="Glycerol uptake facilitator protein"/>
    <property type="match status" value="1"/>
</dbReference>
<dbReference type="InterPro" id="IPR023271">
    <property type="entry name" value="Aquaporin-like"/>
</dbReference>
<organism evidence="9">
    <name type="scientific">Corethron hystrix</name>
    <dbReference type="NCBI Taxonomy" id="216773"/>
    <lineage>
        <taxon>Eukaryota</taxon>
        <taxon>Sar</taxon>
        <taxon>Stramenopiles</taxon>
        <taxon>Ochrophyta</taxon>
        <taxon>Bacillariophyta</taxon>
        <taxon>Coscinodiscophyceae</taxon>
        <taxon>Corethrophycidae</taxon>
        <taxon>Corethrales</taxon>
        <taxon>Corethraceae</taxon>
        <taxon>Corethron</taxon>
    </lineage>
</organism>
<dbReference type="PANTHER" id="PTHR43829">
    <property type="entry name" value="AQUAPORIN OR AQUAGLYCEROPORIN RELATED"/>
    <property type="match status" value="1"/>
</dbReference>
<evidence type="ECO:0000256" key="7">
    <source>
        <dbReference type="RuleBase" id="RU000477"/>
    </source>
</evidence>
<name>A0A7S1BU84_9STRA</name>
<dbReference type="InterPro" id="IPR050363">
    <property type="entry name" value="MIP/Aquaporin"/>
</dbReference>
<evidence type="ECO:0000256" key="2">
    <source>
        <dbReference type="ARBA" id="ARBA00006175"/>
    </source>
</evidence>
<evidence type="ECO:0000256" key="6">
    <source>
        <dbReference type="ARBA" id="ARBA00023136"/>
    </source>
</evidence>
<reference evidence="9" key="1">
    <citation type="submission" date="2021-01" db="EMBL/GenBank/DDBJ databases">
        <authorList>
            <person name="Corre E."/>
            <person name="Pelletier E."/>
            <person name="Niang G."/>
            <person name="Scheremetjew M."/>
            <person name="Finn R."/>
            <person name="Kale V."/>
            <person name="Holt S."/>
            <person name="Cochrane G."/>
            <person name="Meng A."/>
            <person name="Brown T."/>
            <person name="Cohen L."/>
        </authorList>
    </citation>
    <scope>NUCLEOTIDE SEQUENCE</scope>
    <source>
        <strain evidence="9">308</strain>
    </source>
</reference>
<evidence type="ECO:0000256" key="4">
    <source>
        <dbReference type="ARBA" id="ARBA00022692"/>
    </source>
</evidence>
<keyword evidence="5 8" id="KW-1133">Transmembrane helix</keyword>
<evidence type="ECO:0000256" key="5">
    <source>
        <dbReference type="ARBA" id="ARBA00022989"/>
    </source>
</evidence>
<feature type="transmembrane region" description="Helical" evidence="8">
    <location>
        <begin position="328"/>
        <end position="346"/>
    </location>
</feature>
<feature type="transmembrane region" description="Helical" evidence="8">
    <location>
        <begin position="277"/>
        <end position="297"/>
    </location>
</feature>
<dbReference type="Pfam" id="PF00230">
    <property type="entry name" value="MIP"/>
    <property type="match status" value="1"/>
</dbReference>
<dbReference type="InterPro" id="IPR000425">
    <property type="entry name" value="MIP"/>
</dbReference>
<dbReference type="PANTHER" id="PTHR43829:SF9">
    <property type="entry name" value="AQUAPORIN-9"/>
    <property type="match status" value="1"/>
</dbReference>
<accession>A0A7S1BU84</accession>
<evidence type="ECO:0000256" key="8">
    <source>
        <dbReference type="SAM" id="Phobius"/>
    </source>
</evidence>
<keyword evidence="3 7" id="KW-0813">Transport</keyword>
<feature type="transmembrane region" description="Helical" evidence="8">
    <location>
        <begin position="246"/>
        <end position="265"/>
    </location>
</feature>
<protein>
    <recommendedName>
        <fullName evidence="10">Aquaporin</fullName>
    </recommendedName>
</protein>
<dbReference type="GO" id="GO:0005886">
    <property type="term" value="C:plasma membrane"/>
    <property type="evidence" value="ECO:0007669"/>
    <property type="project" value="TreeGrafter"/>
</dbReference>
<dbReference type="InterPro" id="IPR022357">
    <property type="entry name" value="MIP_CS"/>
</dbReference>
<proteinExistence type="inferred from homology"/>
<dbReference type="PROSITE" id="PS00221">
    <property type="entry name" value="MIP"/>
    <property type="match status" value="1"/>
</dbReference>
<dbReference type="GO" id="GO:0015250">
    <property type="term" value="F:water channel activity"/>
    <property type="evidence" value="ECO:0007669"/>
    <property type="project" value="TreeGrafter"/>
</dbReference>
<feature type="transmembrane region" description="Helical" evidence="8">
    <location>
        <begin position="141"/>
        <end position="164"/>
    </location>
</feature>
<dbReference type="GO" id="GO:0015254">
    <property type="term" value="F:glycerol channel activity"/>
    <property type="evidence" value="ECO:0007669"/>
    <property type="project" value="TreeGrafter"/>
</dbReference>
<comment type="subcellular location">
    <subcellularLocation>
        <location evidence="1">Membrane</location>
        <topology evidence="1">Multi-pass membrane protein</topology>
    </subcellularLocation>
</comment>
<evidence type="ECO:0000256" key="3">
    <source>
        <dbReference type="ARBA" id="ARBA00022448"/>
    </source>
</evidence>
<sequence length="356" mass="37113">MRSLPLLIFFKVVSRNNAATKTSAFSVVSKSKEHRCLSRNNRCTLPPIGTPGPDDCLEVPLVVSPGTDGTGIRARTTSLSLSARGGDTSPSTPSPPKVRVGGDIPLLRELLAETLGTFLIVHLGCGTVCSAIFTASQTGLWQIAAVWSLAVTVAIAVTGSVSGAHLNPAVTLALALLRGFRWRKALAFVGAQVAGAAAAAACNLALYEEKIAIFEAGQGIIRGSTASVASAKAFGEYWSVSSWKSAFFAEALGTAVLAFVVFSVTNSKNKTTSEHPMMIPPVIGATVGALISVIAPLTQAGFNPARDFGPRIISALGGWGWGVAMKGWWLYVIAPLVGAPIGGFLADRILYPKKDH</sequence>
<gene>
    <name evidence="9" type="ORF">CHYS00102_LOCUS25372</name>
</gene>
<keyword evidence="4 7" id="KW-0812">Transmembrane</keyword>
<dbReference type="AlphaFoldDB" id="A0A7S1BU84"/>
<evidence type="ECO:0008006" key="10">
    <source>
        <dbReference type="Google" id="ProtNLM"/>
    </source>
</evidence>
<dbReference type="SUPFAM" id="SSF81338">
    <property type="entry name" value="Aquaporin-like"/>
    <property type="match status" value="1"/>
</dbReference>